<protein>
    <submittedName>
        <fullName evidence="2">Uncharacterized protein</fullName>
    </submittedName>
</protein>
<feature type="compositionally biased region" description="Acidic residues" evidence="1">
    <location>
        <begin position="120"/>
        <end position="146"/>
    </location>
</feature>
<dbReference type="AlphaFoldDB" id="A0AAN6E479"/>
<dbReference type="EMBL" id="MU404350">
    <property type="protein sequence ID" value="KAI1617641.1"/>
    <property type="molecule type" value="Genomic_DNA"/>
</dbReference>
<name>A0AAN6E479_9EURO</name>
<feature type="compositionally biased region" description="Low complexity" evidence="1">
    <location>
        <begin position="48"/>
        <end position="68"/>
    </location>
</feature>
<dbReference type="Proteomes" id="UP001203852">
    <property type="component" value="Unassembled WGS sequence"/>
</dbReference>
<feature type="compositionally biased region" description="Low complexity" evidence="1">
    <location>
        <begin position="1"/>
        <end position="14"/>
    </location>
</feature>
<comment type="caution">
    <text evidence="2">The sequence shown here is derived from an EMBL/GenBank/DDBJ whole genome shotgun (WGS) entry which is preliminary data.</text>
</comment>
<feature type="region of interest" description="Disordered" evidence="1">
    <location>
        <begin position="279"/>
        <end position="347"/>
    </location>
</feature>
<feature type="compositionally biased region" description="Pro residues" evidence="1">
    <location>
        <begin position="23"/>
        <end position="47"/>
    </location>
</feature>
<accession>A0AAN6E479</accession>
<feature type="region of interest" description="Disordered" evidence="1">
    <location>
        <begin position="1"/>
        <end position="174"/>
    </location>
</feature>
<reference evidence="2" key="1">
    <citation type="journal article" date="2022" name="bioRxiv">
        <title>Deciphering the potential niche of two novel black yeast fungi from a biological soil crust based on their genomes, phenotypes, and melanin regulation.</title>
        <authorList>
            <consortium name="DOE Joint Genome Institute"/>
            <person name="Carr E.C."/>
            <person name="Barton Q."/>
            <person name="Grambo S."/>
            <person name="Sullivan M."/>
            <person name="Renfro C.M."/>
            <person name="Kuo A."/>
            <person name="Pangilinan J."/>
            <person name="Lipzen A."/>
            <person name="Keymanesh K."/>
            <person name="Savage E."/>
            <person name="Barry K."/>
            <person name="Grigoriev I.V."/>
            <person name="Riekhof W.R."/>
            <person name="Harris S.S."/>
        </authorList>
    </citation>
    <scope>NUCLEOTIDE SEQUENCE</scope>
    <source>
        <strain evidence="2">JF 03-4F</strain>
    </source>
</reference>
<gene>
    <name evidence="2" type="ORF">EDD36DRAFT_424702</name>
</gene>
<evidence type="ECO:0000313" key="2">
    <source>
        <dbReference type="EMBL" id="KAI1617641.1"/>
    </source>
</evidence>
<evidence type="ECO:0000313" key="3">
    <source>
        <dbReference type="Proteomes" id="UP001203852"/>
    </source>
</evidence>
<organism evidence="2 3">
    <name type="scientific">Exophiala viscosa</name>
    <dbReference type="NCBI Taxonomy" id="2486360"/>
    <lineage>
        <taxon>Eukaryota</taxon>
        <taxon>Fungi</taxon>
        <taxon>Dikarya</taxon>
        <taxon>Ascomycota</taxon>
        <taxon>Pezizomycotina</taxon>
        <taxon>Eurotiomycetes</taxon>
        <taxon>Chaetothyriomycetidae</taxon>
        <taxon>Chaetothyriales</taxon>
        <taxon>Herpotrichiellaceae</taxon>
        <taxon>Exophiala</taxon>
    </lineage>
</organism>
<feature type="compositionally biased region" description="Polar residues" evidence="1">
    <location>
        <begin position="279"/>
        <end position="289"/>
    </location>
</feature>
<feature type="compositionally biased region" description="Polar residues" evidence="1">
    <location>
        <begin position="74"/>
        <end position="113"/>
    </location>
</feature>
<sequence length="434" mass="47226">MVDAQQEPAQPEMQAVDEEQRQPVPPLFYVPRIPLQPVPSQPVPSQPVPSLAQFQQQPGTLQFQGQRQLPPFSSLGQQQLPPFSPQGQQQRISSNFGQQAPTSSVFGAQQEPIQSCGDDMVLDEAEDSMVVDDAAPDDLPADDSDMQVDSNQPTLWGHPTSEPALQDHMQPAPASIPEGGYMAADGVIELPTYAGIEAPFQPPPRPSNANAPVSFNMINGSRQVPDAVNPPPRPSNANAPVSFTMISGPRQVPDAMDQGQEVFTGTAFRQMVPNENTTMADASQNSSDAGINFGRTDHNTSVNLGQTDNTSRVNFGNNSQQHISERDDEMAELSPDAPSDQVPRDPPPVATVEKILELANDMPWHIWAGMDTTQAMETTANGRIVGNWQWMADNPGYFMFVDGRNYLEGPWGAQFLEEYGSIVMKKLLEINAGT</sequence>
<keyword evidence="3" id="KW-1185">Reference proteome</keyword>
<feature type="compositionally biased region" description="Polar residues" evidence="1">
    <location>
        <begin position="299"/>
        <end position="322"/>
    </location>
</feature>
<proteinExistence type="predicted"/>
<evidence type="ECO:0000256" key="1">
    <source>
        <dbReference type="SAM" id="MobiDB-lite"/>
    </source>
</evidence>